<dbReference type="OrthoDB" id="5798149at2759"/>
<gene>
    <name evidence="1" type="ORF">CGOC_LOCUS10992</name>
</gene>
<accession>A0A3P7N0F0</accession>
<reference evidence="1 2" key="1">
    <citation type="submission" date="2018-11" db="EMBL/GenBank/DDBJ databases">
        <authorList>
            <consortium name="Pathogen Informatics"/>
        </authorList>
    </citation>
    <scope>NUCLEOTIDE SEQUENCE [LARGE SCALE GENOMIC DNA]</scope>
</reference>
<name>A0A3P7N0F0_CYLGO</name>
<evidence type="ECO:0000313" key="1">
    <source>
        <dbReference type="EMBL" id="VDN28548.1"/>
    </source>
</evidence>
<protein>
    <submittedName>
        <fullName evidence="1">Uncharacterized protein</fullName>
    </submittedName>
</protein>
<dbReference type="EMBL" id="UYRV01113901">
    <property type="protein sequence ID" value="VDN28548.1"/>
    <property type="molecule type" value="Genomic_DNA"/>
</dbReference>
<organism evidence="1 2">
    <name type="scientific">Cylicostephanus goldi</name>
    <name type="common">Nematode worm</name>
    <dbReference type="NCBI Taxonomy" id="71465"/>
    <lineage>
        <taxon>Eukaryota</taxon>
        <taxon>Metazoa</taxon>
        <taxon>Ecdysozoa</taxon>
        <taxon>Nematoda</taxon>
        <taxon>Chromadorea</taxon>
        <taxon>Rhabditida</taxon>
        <taxon>Rhabditina</taxon>
        <taxon>Rhabditomorpha</taxon>
        <taxon>Strongyloidea</taxon>
        <taxon>Strongylidae</taxon>
        <taxon>Cylicostephanus</taxon>
    </lineage>
</organism>
<keyword evidence="2" id="KW-1185">Reference proteome</keyword>
<dbReference type="Proteomes" id="UP000271889">
    <property type="component" value="Unassembled WGS sequence"/>
</dbReference>
<proteinExistence type="predicted"/>
<dbReference type="AlphaFoldDB" id="A0A3P7N0F0"/>
<evidence type="ECO:0000313" key="2">
    <source>
        <dbReference type="Proteomes" id="UP000271889"/>
    </source>
</evidence>
<sequence>MLAGDSEKMTDVDPFFVTEPPQRTTLAIKNEILDSLDSDDQDKYVPSTSSQATTTTRYSLRLVTIPARTTTPLPPYKHATIAVMISEGYS</sequence>